<reference evidence="5" key="1">
    <citation type="submission" date="2019-02" db="EMBL/GenBank/DDBJ databases">
        <title>Deep-cultivation of Planctomycetes and their phenomic and genomic characterization uncovers novel biology.</title>
        <authorList>
            <person name="Wiegand S."/>
            <person name="Jogler M."/>
            <person name="Boedeker C."/>
            <person name="Pinto D."/>
            <person name="Vollmers J."/>
            <person name="Rivas-Marin E."/>
            <person name="Kohn T."/>
            <person name="Peeters S.H."/>
            <person name="Heuer A."/>
            <person name="Rast P."/>
            <person name="Oberbeckmann S."/>
            <person name="Bunk B."/>
            <person name="Jeske O."/>
            <person name="Meyerdierks A."/>
            <person name="Storesund J.E."/>
            <person name="Kallscheuer N."/>
            <person name="Luecker S."/>
            <person name="Lage O.M."/>
            <person name="Pohl T."/>
            <person name="Merkel B.J."/>
            <person name="Hornburger P."/>
            <person name="Mueller R.-W."/>
            <person name="Bruemmer F."/>
            <person name="Labrenz M."/>
            <person name="Spormann A.M."/>
            <person name="Op den Camp H."/>
            <person name="Overmann J."/>
            <person name="Amann R."/>
            <person name="Jetten M.S.M."/>
            <person name="Mascher T."/>
            <person name="Medema M.H."/>
            <person name="Devos D.P."/>
            <person name="Kaster A.-K."/>
            <person name="Ovreas L."/>
            <person name="Rohde M."/>
            <person name="Galperin M.Y."/>
            <person name="Jogler C."/>
        </authorList>
    </citation>
    <scope>NUCLEOTIDE SEQUENCE [LARGE SCALE GENOMIC DNA]</scope>
    <source>
        <strain evidence="5">Pan97</strain>
    </source>
</reference>
<dbReference type="Proteomes" id="UP000318626">
    <property type="component" value="Chromosome"/>
</dbReference>
<feature type="domain" description="Putative metallopeptidase" evidence="3">
    <location>
        <begin position="14"/>
        <end position="88"/>
    </location>
</feature>
<dbReference type="EMBL" id="CP036289">
    <property type="protein sequence ID" value="QDU74640.1"/>
    <property type="molecule type" value="Genomic_DNA"/>
</dbReference>
<dbReference type="RefSeq" id="WP_144971583.1">
    <property type="nucleotide sequence ID" value="NZ_CP036289.1"/>
</dbReference>
<evidence type="ECO:0000256" key="1">
    <source>
        <dbReference type="SAM" id="MobiDB-lite"/>
    </source>
</evidence>
<gene>
    <name evidence="4" type="ORF">Pan97_16520</name>
</gene>
<dbReference type="PANTHER" id="PTHR38730:SF1">
    <property type="entry name" value="SLL7028 PROTEIN"/>
    <property type="match status" value="1"/>
</dbReference>
<dbReference type="OrthoDB" id="9809382at2"/>
<dbReference type="Pfam" id="PF09967">
    <property type="entry name" value="DUF2201"/>
    <property type="match status" value="1"/>
</dbReference>
<name>A0A518C5Y7_9BACT</name>
<proteinExistence type="predicted"/>
<sequence>MKSNLEKYASGLLKIAVRRMAKSYPFHAHLLLPEKFVCVPEVETMGVTIRDARLQFWYSPEFVCRCHFDELIGVLHHEVNHLLFGHLLVQPDEFPDQSARVIAEEVSVNEWIVEPLPGNPIKLEQFPELPPLEDTATRYARLLENSPRSGRKPVRSAPKTVQTGRELVQSGQKTPSAKRKIESSDDKISLSPLDNHEIWENARQNPHLGKLVIANAVRQAREALSKRDWDDMSDCLRDQIEEILVGKTSMNKKESIRSRPGIVSWTHMLRQLIAKTMEYRPALHRAPRRFPHLVGIVPGKSQTIVRHKVMAVIDTSASMTFDLLEQIGGELCRLSRECDVTIVECDSEIRSVYHFRGELTEVHGRGGTDLRPPFEPALLAQVRPEVIVYFTDGEGIAPTKPPAIPTIWCLIGAIASPTTWGHQIYVEP</sequence>
<keyword evidence="5" id="KW-1185">Reference proteome</keyword>
<evidence type="ECO:0008006" key="6">
    <source>
        <dbReference type="Google" id="ProtNLM"/>
    </source>
</evidence>
<dbReference type="Pfam" id="PF13203">
    <property type="entry name" value="DUF2201_N"/>
    <property type="match status" value="1"/>
</dbReference>
<dbReference type="SUPFAM" id="SSF53300">
    <property type="entry name" value="vWA-like"/>
    <property type="match status" value="1"/>
</dbReference>
<evidence type="ECO:0000313" key="5">
    <source>
        <dbReference type="Proteomes" id="UP000318626"/>
    </source>
</evidence>
<evidence type="ECO:0000259" key="3">
    <source>
        <dbReference type="Pfam" id="PF13203"/>
    </source>
</evidence>
<dbReference type="AlphaFoldDB" id="A0A518C5Y7"/>
<dbReference type="PANTHER" id="PTHR38730">
    <property type="entry name" value="SLL7028 PROTEIN"/>
    <property type="match status" value="1"/>
</dbReference>
<feature type="compositionally biased region" description="Basic and acidic residues" evidence="1">
    <location>
        <begin position="179"/>
        <end position="188"/>
    </location>
</feature>
<feature type="domain" description="VWA-like" evidence="2">
    <location>
        <begin position="310"/>
        <end position="425"/>
    </location>
</feature>
<evidence type="ECO:0000313" key="4">
    <source>
        <dbReference type="EMBL" id="QDU74640.1"/>
    </source>
</evidence>
<evidence type="ECO:0000259" key="2">
    <source>
        <dbReference type="Pfam" id="PF09967"/>
    </source>
</evidence>
<dbReference type="InterPro" id="IPR025154">
    <property type="entry name" value="Put_metallopeptidase_dom"/>
</dbReference>
<dbReference type="KEGG" id="bvo:Pan97_16520"/>
<feature type="compositionally biased region" description="Polar residues" evidence="1">
    <location>
        <begin position="159"/>
        <end position="175"/>
    </location>
</feature>
<protein>
    <recommendedName>
        <fullName evidence="6">VWA-like domain-containing protein</fullName>
    </recommendedName>
</protein>
<dbReference type="InterPro" id="IPR036465">
    <property type="entry name" value="vWFA_dom_sf"/>
</dbReference>
<accession>A0A518C5Y7</accession>
<feature type="region of interest" description="Disordered" evidence="1">
    <location>
        <begin position="143"/>
        <end position="188"/>
    </location>
</feature>
<dbReference type="InterPro" id="IPR018698">
    <property type="entry name" value="VWA-like_dom"/>
</dbReference>
<organism evidence="4 5">
    <name type="scientific">Bremerella volcania</name>
    <dbReference type="NCBI Taxonomy" id="2527984"/>
    <lineage>
        <taxon>Bacteria</taxon>
        <taxon>Pseudomonadati</taxon>
        <taxon>Planctomycetota</taxon>
        <taxon>Planctomycetia</taxon>
        <taxon>Pirellulales</taxon>
        <taxon>Pirellulaceae</taxon>
        <taxon>Bremerella</taxon>
    </lineage>
</organism>